<organism evidence="1">
    <name type="scientific">uncultured Sporomusa sp</name>
    <dbReference type="NCBI Taxonomy" id="307249"/>
    <lineage>
        <taxon>Bacteria</taxon>
        <taxon>Bacillati</taxon>
        <taxon>Bacillota</taxon>
        <taxon>Negativicutes</taxon>
        <taxon>Selenomonadales</taxon>
        <taxon>Sporomusaceae</taxon>
        <taxon>Sporomusa</taxon>
        <taxon>environmental samples</taxon>
    </lineage>
</organism>
<dbReference type="Gene3D" id="2.30.110.10">
    <property type="entry name" value="Electron Transport, Fmn-binding Protein, Chain A"/>
    <property type="match status" value="1"/>
</dbReference>
<dbReference type="RefSeq" id="WP_288183292.1">
    <property type="nucleotide sequence ID" value="NZ_LT608335.1"/>
</dbReference>
<dbReference type="InterPro" id="IPR012349">
    <property type="entry name" value="Split_barrel_FMN-bd"/>
</dbReference>
<dbReference type="EMBL" id="FMJE01000002">
    <property type="protein sequence ID" value="SCM78882.1"/>
    <property type="molecule type" value="Genomic_DNA"/>
</dbReference>
<dbReference type="Pfam" id="PF12900">
    <property type="entry name" value="Pyridox_ox_2"/>
    <property type="match status" value="1"/>
</dbReference>
<dbReference type="InterPro" id="IPR024747">
    <property type="entry name" value="Pyridox_Oxase-rel"/>
</dbReference>
<name>A0A212LMW5_9FIRM</name>
<reference evidence="1" key="1">
    <citation type="submission" date="2016-08" db="EMBL/GenBank/DDBJ databases">
        <authorList>
            <person name="Seilhamer J.J."/>
        </authorList>
    </citation>
    <scope>NUCLEOTIDE SEQUENCE</scope>
    <source>
        <strain evidence="1">86</strain>
    </source>
</reference>
<proteinExistence type="predicted"/>
<dbReference type="PANTHER" id="PTHR34071:SF2">
    <property type="entry name" value="FLAVIN-NUCLEOTIDE-BINDING PROTEIN"/>
    <property type="match status" value="1"/>
</dbReference>
<dbReference type="AlphaFoldDB" id="A0A212LMW5"/>
<sequence length="157" mass="17654">MQYRMKTHMLTEVAVKELLVRTAMGSLATLNDDGTPYVIPVHYLYYNGSIYVHGLPKGQKISNIKANPCVCMTVYEMDSLLLDPEGKPCDTNTKYQSVILSGKASLVEDIEHKREVLIEIVKKYTPQLAQKALPENMVNGTAVIQIQILDITGKYYE</sequence>
<dbReference type="SUPFAM" id="SSF50475">
    <property type="entry name" value="FMN-binding split barrel"/>
    <property type="match status" value="1"/>
</dbReference>
<gene>
    <name evidence="1" type="ORF">KL86SPO_20287</name>
</gene>
<dbReference type="PANTHER" id="PTHR34071">
    <property type="entry name" value="5-NITROIMIDAZOLE ANTIBIOTICS RESISTANCE PROTEIN, NIMA-FAMILY-RELATED PROTEIN-RELATED"/>
    <property type="match status" value="1"/>
</dbReference>
<evidence type="ECO:0000313" key="1">
    <source>
        <dbReference type="EMBL" id="SCM78882.1"/>
    </source>
</evidence>
<protein>
    <submittedName>
        <fullName evidence="1">Pyridoxamine 5'-phosphate oxidase-related FMN-binding protein</fullName>
    </submittedName>
</protein>
<accession>A0A212LMW5</accession>